<sequence length="381" mass="42595">MINDRHSQTSRVDQYTSGPMLYSLLFLSCLMLLGVAALPPPLKTIPSTHPSVYLHGRWDDNVGSWWAGTGFKLNIVTLHNLYINLGEHTTQPSAAVAVSIDGGPYFSVNFTEFSNTVPLGDSILKKDTKAATLVEINVQGWQNNRIEFKSVSVNADASFIPYKPKGRVFQSVGDSLSAGQYLPLGVNQAWPYLVARKLKVESKINAQPGATFIDMESYGNAHGVSYQFWKTEDTGYIWQQDHNYTTAWDVRKEQPKTTDLVIHIGANDASHGVPQEEFIETYLTFLEKLKQASPALQNVYILTPFGWPHEGGVVDYYYEGVYAKVVEEWKRKVGPRSSLRTHLVDCTGWIAFEDVFPDNIHPNVQGHQTIADKLVKVVSAK</sequence>
<reference evidence="3 4" key="1">
    <citation type="journal article" date="2020" name="ISME J.">
        <title>Uncovering the hidden diversity of litter-decomposition mechanisms in mushroom-forming fungi.</title>
        <authorList>
            <person name="Floudas D."/>
            <person name="Bentzer J."/>
            <person name="Ahren D."/>
            <person name="Johansson T."/>
            <person name="Persson P."/>
            <person name="Tunlid A."/>
        </authorList>
    </citation>
    <scope>NUCLEOTIDE SEQUENCE [LARGE SCALE GENOMIC DNA]</scope>
    <source>
        <strain evidence="3 4">CBS 175.51</strain>
    </source>
</reference>
<evidence type="ECO:0000313" key="3">
    <source>
        <dbReference type="EMBL" id="KAF5334904.1"/>
    </source>
</evidence>
<protein>
    <recommendedName>
        <fullName evidence="2">SGNH hydrolase-type esterase domain-containing protein</fullName>
    </recommendedName>
</protein>
<evidence type="ECO:0000313" key="4">
    <source>
        <dbReference type="Proteomes" id="UP000541558"/>
    </source>
</evidence>
<evidence type="ECO:0000259" key="2">
    <source>
        <dbReference type="Pfam" id="PF13472"/>
    </source>
</evidence>
<dbReference type="Gene3D" id="3.40.50.1110">
    <property type="entry name" value="SGNH hydrolase"/>
    <property type="match status" value="1"/>
</dbReference>
<dbReference type="PANTHER" id="PTHR37834:SF2">
    <property type="entry name" value="ESTERASE, SGNH HYDROLASE-TYPE"/>
    <property type="match status" value="1"/>
</dbReference>
<dbReference type="PANTHER" id="PTHR37834">
    <property type="entry name" value="GDSL-LIKE LIPASE/ACYLHYDROLASE DOMAIN PROTEIN (AFU_ORTHOLOGUE AFUA_2G00620)"/>
    <property type="match status" value="1"/>
</dbReference>
<feature type="transmembrane region" description="Helical" evidence="1">
    <location>
        <begin position="21"/>
        <end position="42"/>
    </location>
</feature>
<accession>A0A8H5FFH0</accession>
<dbReference type="Gene3D" id="2.60.120.260">
    <property type="entry name" value="Galactose-binding domain-like"/>
    <property type="match status" value="1"/>
</dbReference>
<dbReference type="Proteomes" id="UP000541558">
    <property type="component" value="Unassembled WGS sequence"/>
</dbReference>
<keyword evidence="4" id="KW-1185">Reference proteome</keyword>
<dbReference type="InterPro" id="IPR036514">
    <property type="entry name" value="SGNH_hydro_sf"/>
</dbReference>
<organism evidence="3 4">
    <name type="scientific">Ephemerocybe angulata</name>
    <dbReference type="NCBI Taxonomy" id="980116"/>
    <lineage>
        <taxon>Eukaryota</taxon>
        <taxon>Fungi</taxon>
        <taxon>Dikarya</taxon>
        <taxon>Basidiomycota</taxon>
        <taxon>Agaricomycotina</taxon>
        <taxon>Agaricomycetes</taxon>
        <taxon>Agaricomycetidae</taxon>
        <taxon>Agaricales</taxon>
        <taxon>Agaricineae</taxon>
        <taxon>Psathyrellaceae</taxon>
        <taxon>Ephemerocybe</taxon>
    </lineage>
</organism>
<dbReference type="AlphaFoldDB" id="A0A8H5FFH0"/>
<name>A0A8H5FFH0_9AGAR</name>
<feature type="domain" description="SGNH hydrolase-type esterase" evidence="2">
    <location>
        <begin position="172"/>
        <end position="368"/>
    </location>
</feature>
<keyword evidence="1" id="KW-0472">Membrane</keyword>
<dbReference type="InterPro" id="IPR052762">
    <property type="entry name" value="PCW_deacetylase/CE"/>
</dbReference>
<dbReference type="InterPro" id="IPR013830">
    <property type="entry name" value="SGNH_hydro"/>
</dbReference>
<gene>
    <name evidence="3" type="ORF">D9611_009927</name>
</gene>
<dbReference type="Pfam" id="PF13472">
    <property type="entry name" value="Lipase_GDSL_2"/>
    <property type="match status" value="1"/>
</dbReference>
<dbReference type="SUPFAM" id="SSF52266">
    <property type="entry name" value="SGNH hydrolase"/>
    <property type="match status" value="1"/>
</dbReference>
<evidence type="ECO:0000256" key="1">
    <source>
        <dbReference type="SAM" id="Phobius"/>
    </source>
</evidence>
<dbReference type="EMBL" id="JAACJK010000065">
    <property type="protein sequence ID" value="KAF5334904.1"/>
    <property type="molecule type" value="Genomic_DNA"/>
</dbReference>
<keyword evidence="1" id="KW-0812">Transmembrane</keyword>
<dbReference type="PROSITE" id="PS51257">
    <property type="entry name" value="PROKAR_LIPOPROTEIN"/>
    <property type="match status" value="1"/>
</dbReference>
<proteinExistence type="predicted"/>
<dbReference type="OrthoDB" id="426133at2759"/>
<comment type="caution">
    <text evidence="3">The sequence shown here is derived from an EMBL/GenBank/DDBJ whole genome shotgun (WGS) entry which is preliminary data.</text>
</comment>
<keyword evidence="1" id="KW-1133">Transmembrane helix</keyword>